<protein>
    <submittedName>
        <fullName evidence="1">Uncharacterized protein</fullName>
    </submittedName>
</protein>
<dbReference type="AlphaFoldDB" id="A0A4Y2DAU2"/>
<sequence>MFHTLVPRASVRYNWKQTVRPGNVFPVINSCENIGPRRGVAFVPQSARCINEWAFGLRAHINDGRLNSSHADTCDAHHEIRAIGGSVARLFMISRPTSMVQFFR</sequence>
<evidence type="ECO:0000313" key="1">
    <source>
        <dbReference type="EMBL" id="GBM13004.1"/>
    </source>
</evidence>
<comment type="caution">
    <text evidence="1">The sequence shown here is derived from an EMBL/GenBank/DDBJ whole genome shotgun (WGS) entry which is preliminary data.</text>
</comment>
<reference evidence="1 2" key="1">
    <citation type="journal article" date="2019" name="Sci. Rep.">
        <title>Orb-weaving spider Araneus ventricosus genome elucidates the spidroin gene catalogue.</title>
        <authorList>
            <person name="Kono N."/>
            <person name="Nakamura H."/>
            <person name="Ohtoshi R."/>
            <person name="Moran D.A.P."/>
            <person name="Shinohara A."/>
            <person name="Yoshida Y."/>
            <person name="Fujiwara M."/>
            <person name="Mori M."/>
            <person name="Tomita M."/>
            <person name="Arakawa K."/>
        </authorList>
    </citation>
    <scope>NUCLEOTIDE SEQUENCE [LARGE SCALE GENOMIC DNA]</scope>
</reference>
<dbReference type="Proteomes" id="UP000499080">
    <property type="component" value="Unassembled WGS sequence"/>
</dbReference>
<dbReference type="EMBL" id="BGPR01088865">
    <property type="protein sequence ID" value="GBM13004.1"/>
    <property type="molecule type" value="Genomic_DNA"/>
</dbReference>
<accession>A0A4Y2DAU2</accession>
<name>A0A4Y2DAU2_ARAVE</name>
<gene>
    <name evidence="1" type="ORF">AVEN_74080_1</name>
</gene>
<organism evidence="1 2">
    <name type="scientific">Araneus ventricosus</name>
    <name type="common">Orbweaver spider</name>
    <name type="synonym">Epeira ventricosa</name>
    <dbReference type="NCBI Taxonomy" id="182803"/>
    <lineage>
        <taxon>Eukaryota</taxon>
        <taxon>Metazoa</taxon>
        <taxon>Ecdysozoa</taxon>
        <taxon>Arthropoda</taxon>
        <taxon>Chelicerata</taxon>
        <taxon>Arachnida</taxon>
        <taxon>Araneae</taxon>
        <taxon>Araneomorphae</taxon>
        <taxon>Entelegynae</taxon>
        <taxon>Araneoidea</taxon>
        <taxon>Araneidae</taxon>
        <taxon>Araneus</taxon>
    </lineage>
</organism>
<proteinExistence type="predicted"/>
<evidence type="ECO:0000313" key="2">
    <source>
        <dbReference type="Proteomes" id="UP000499080"/>
    </source>
</evidence>
<keyword evidence="2" id="KW-1185">Reference proteome</keyword>